<organism evidence="4 5">
    <name type="scientific">Ancylostoma duodenale</name>
    <dbReference type="NCBI Taxonomy" id="51022"/>
    <lineage>
        <taxon>Eukaryota</taxon>
        <taxon>Metazoa</taxon>
        <taxon>Ecdysozoa</taxon>
        <taxon>Nematoda</taxon>
        <taxon>Chromadorea</taxon>
        <taxon>Rhabditida</taxon>
        <taxon>Rhabditina</taxon>
        <taxon>Rhabditomorpha</taxon>
        <taxon>Strongyloidea</taxon>
        <taxon>Ancylostomatidae</taxon>
        <taxon>Ancylostomatinae</taxon>
        <taxon>Ancylostoma</taxon>
    </lineage>
</organism>
<dbReference type="InterPro" id="IPR002104">
    <property type="entry name" value="Integrase_catalytic"/>
</dbReference>
<evidence type="ECO:0000259" key="3">
    <source>
        <dbReference type="PROSITE" id="PS51898"/>
    </source>
</evidence>
<dbReference type="GO" id="GO:0003677">
    <property type="term" value="F:DNA binding"/>
    <property type="evidence" value="ECO:0007669"/>
    <property type="project" value="InterPro"/>
</dbReference>
<dbReference type="InterPro" id="IPR050090">
    <property type="entry name" value="Tyrosine_recombinase_XerCD"/>
</dbReference>
<name>A0A0C2GAE0_9BILA</name>
<feature type="compositionally biased region" description="Polar residues" evidence="2">
    <location>
        <begin position="276"/>
        <end position="288"/>
    </location>
</feature>
<feature type="region of interest" description="Disordered" evidence="2">
    <location>
        <begin position="272"/>
        <end position="303"/>
    </location>
</feature>
<keyword evidence="5" id="KW-1185">Reference proteome</keyword>
<dbReference type="AlphaFoldDB" id="A0A0C2GAE0"/>
<dbReference type="GO" id="GO:0015074">
    <property type="term" value="P:DNA integration"/>
    <property type="evidence" value="ECO:0007669"/>
    <property type="project" value="InterPro"/>
</dbReference>
<dbReference type="OrthoDB" id="5809861at2759"/>
<dbReference type="InterPro" id="IPR013762">
    <property type="entry name" value="Integrase-like_cat_sf"/>
</dbReference>
<reference evidence="4 5" key="1">
    <citation type="submission" date="2013-12" db="EMBL/GenBank/DDBJ databases">
        <title>Draft genome of the parsitic nematode Ancylostoma duodenale.</title>
        <authorList>
            <person name="Mitreva M."/>
        </authorList>
    </citation>
    <scope>NUCLEOTIDE SEQUENCE [LARGE SCALE GENOMIC DNA]</scope>
    <source>
        <strain evidence="4 5">Zhejiang</strain>
    </source>
</reference>
<dbReference type="PANTHER" id="PTHR30349">
    <property type="entry name" value="PHAGE INTEGRASE-RELATED"/>
    <property type="match status" value="1"/>
</dbReference>
<dbReference type="Pfam" id="PF00589">
    <property type="entry name" value="Phage_integrase"/>
    <property type="match status" value="1"/>
</dbReference>
<dbReference type="Proteomes" id="UP000054047">
    <property type="component" value="Unassembled WGS sequence"/>
</dbReference>
<feature type="domain" description="Tyr recombinase" evidence="3">
    <location>
        <begin position="106"/>
        <end position="294"/>
    </location>
</feature>
<dbReference type="SUPFAM" id="SSF56349">
    <property type="entry name" value="DNA breaking-rejoining enzymes"/>
    <property type="match status" value="1"/>
</dbReference>
<dbReference type="Gene3D" id="1.10.443.10">
    <property type="entry name" value="Intergrase catalytic core"/>
    <property type="match status" value="1"/>
</dbReference>
<evidence type="ECO:0000256" key="1">
    <source>
        <dbReference type="ARBA" id="ARBA00023172"/>
    </source>
</evidence>
<sequence>MGERAGQNIHDLLCSTRSAATLQTYDRAIETFRRWQKEKPHEREKDDLTSAAIFLAVRSRSVGSGSMATFISALAYERFGRKPEEAQQWAVLDEMVRGKRRMESSTQQKFASPHEVEVLLAETISTGWPEWRTDRIRILLVLLFYGLLRISEALNMKKDDVKEERDFWSFRIRDLTDVYKHLAAPKPFFPKTKSVWFDSALSRSKSRPTGCHLISNDRGGEWSANAAASEIKRLCLEVAIRRLSPHCFRRGGATHALEDGTETAAIQRRGRWRNPRSMNPYVSASAATQGGPARIPSDLSFTV</sequence>
<dbReference type="PROSITE" id="PS51898">
    <property type="entry name" value="TYR_RECOMBINASE"/>
    <property type="match status" value="1"/>
</dbReference>
<gene>
    <name evidence="4" type="ORF">ANCDUO_11860</name>
</gene>
<dbReference type="PANTHER" id="PTHR30349:SF85">
    <property type="entry name" value="TYR RECOMBINASE DOMAIN-CONTAINING PROTEIN"/>
    <property type="match status" value="1"/>
</dbReference>
<dbReference type="CDD" id="cd00397">
    <property type="entry name" value="DNA_BRE_C"/>
    <property type="match status" value="1"/>
</dbReference>
<evidence type="ECO:0000313" key="5">
    <source>
        <dbReference type="Proteomes" id="UP000054047"/>
    </source>
</evidence>
<evidence type="ECO:0000256" key="2">
    <source>
        <dbReference type="SAM" id="MobiDB-lite"/>
    </source>
</evidence>
<dbReference type="InterPro" id="IPR011010">
    <property type="entry name" value="DNA_brk_join_enz"/>
</dbReference>
<dbReference type="GO" id="GO:0006310">
    <property type="term" value="P:DNA recombination"/>
    <property type="evidence" value="ECO:0007669"/>
    <property type="project" value="UniProtKB-KW"/>
</dbReference>
<evidence type="ECO:0000313" key="4">
    <source>
        <dbReference type="EMBL" id="KIH57945.1"/>
    </source>
</evidence>
<dbReference type="EMBL" id="KN733728">
    <property type="protein sequence ID" value="KIH57945.1"/>
    <property type="molecule type" value="Genomic_DNA"/>
</dbReference>
<proteinExistence type="predicted"/>
<accession>A0A0C2GAE0</accession>
<protein>
    <submittedName>
        <fullName evidence="4">Site-specific recombinase, phage integrase family</fullName>
    </submittedName>
</protein>
<keyword evidence="1" id="KW-0233">DNA recombination</keyword>